<organism evidence="3 4">
    <name type="scientific">Saccharopolyspora gloriosae</name>
    <dbReference type="NCBI Taxonomy" id="455344"/>
    <lineage>
        <taxon>Bacteria</taxon>
        <taxon>Bacillati</taxon>
        <taxon>Actinomycetota</taxon>
        <taxon>Actinomycetes</taxon>
        <taxon>Pseudonocardiales</taxon>
        <taxon>Pseudonocardiaceae</taxon>
        <taxon>Saccharopolyspora</taxon>
    </lineage>
</organism>
<keyword evidence="4" id="KW-1185">Reference proteome</keyword>
<dbReference type="Pfam" id="PF01593">
    <property type="entry name" value="Amino_oxidase"/>
    <property type="match status" value="1"/>
</dbReference>
<evidence type="ECO:0000313" key="4">
    <source>
        <dbReference type="Proteomes" id="UP000580474"/>
    </source>
</evidence>
<sequence length="505" mass="55206">MRDPLAVRHPGHPGADRPATTTPRVVVIGGGIAGLSAAACLRDRAVDVVLLEREHHLGGRVGGWSTTLRDGSEVPMNRGFHAFFRQYYNLRGLLRRADPELTGLVALPEYPLLSADGRTDTFAGLPQSPPWNALGFVARSPTFRWRDVSRMNLREAATLADVRIPGGYGRLDEIDAAEYLRRIGFPEAARHLAFEVFSRSFFAPPTDLSAAELALMFHLYFLGSSEGLLFDVAADSFPTALWDPLRDHLDERGVRFRLGTTVESVSHEGPREFAVHLDDGEAIGADAVVLAADLGSAQRIVRRSPALGHRDWRERIGSARTAPAFLVSRFWLDRPVAGHRHAFLGTSGFGPVDNISVLERYERSAARWAGEHGGSVVEVHCYALPADTTADGMRGQALEQLHRVYPETAAAQIVDERHELRADCPLFPPGGFGLRPSISTPEPALVLAGDHVRVDLPVALMERAATSGMLAADRLLDSWGLRGHDVWSVPVRGRSPLLRAAARWA</sequence>
<feature type="domain" description="Amine oxidase" evidence="2">
    <location>
        <begin position="32"/>
        <end position="476"/>
    </location>
</feature>
<accession>A0A840NC52</accession>
<dbReference type="GO" id="GO:0016491">
    <property type="term" value="F:oxidoreductase activity"/>
    <property type="evidence" value="ECO:0007669"/>
    <property type="project" value="InterPro"/>
</dbReference>
<reference evidence="3 4" key="1">
    <citation type="submission" date="2020-08" db="EMBL/GenBank/DDBJ databases">
        <title>Sequencing the genomes of 1000 actinobacteria strains.</title>
        <authorList>
            <person name="Klenk H.-P."/>
        </authorList>
    </citation>
    <scope>NUCLEOTIDE SEQUENCE [LARGE SCALE GENOMIC DNA]</scope>
    <source>
        <strain evidence="3 4">DSM 45582</strain>
    </source>
</reference>
<evidence type="ECO:0000256" key="1">
    <source>
        <dbReference type="SAM" id="MobiDB-lite"/>
    </source>
</evidence>
<evidence type="ECO:0000313" key="3">
    <source>
        <dbReference type="EMBL" id="MBB5069520.1"/>
    </source>
</evidence>
<feature type="region of interest" description="Disordered" evidence="1">
    <location>
        <begin position="1"/>
        <end position="22"/>
    </location>
</feature>
<gene>
    <name evidence="3" type="ORF">BJ969_002608</name>
</gene>
<dbReference type="InterPro" id="IPR036188">
    <property type="entry name" value="FAD/NAD-bd_sf"/>
</dbReference>
<dbReference type="Proteomes" id="UP000580474">
    <property type="component" value="Unassembled WGS sequence"/>
</dbReference>
<comment type="caution">
    <text evidence="3">The sequence shown here is derived from an EMBL/GenBank/DDBJ whole genome shotgun (WGS) entry which is preliminary data.</text>
</comment>
<proteinExistence type="predicted"/>
<name>A0A840NC52_9PSEU</name>
<dbReference type="AlphaFoldDB" id="A0A840NC52"/>
<dbReference type="PANTHER" id="PTHR42923">
    <property type="entry name" value="PROTOPORPHYRINOGEN OXIDASE"/>
    <property type="match status" value="1"/>
</dbReference>
<dbReference type="PANTHER" id="PTHR42923:SF43">
    <property type="entry name" value="AMINE OXIDASE"/>
    <property type="match status" value="1"/>
</dbReference>
<protein>
    <submittedName>
        <fullName evidence="3">Isorenieratene synthase</fullName>
    </submittedName>
</protein>
<dbReference type="SUPFAM" id="SSF51905">
    <property type="entry name" value="FAD/NAD(P)-binding domain"/>
    <property type="match status" value="1"/>
</dbReference>
<dbReference type="InterPro" id="IPR050464">
    <property type="entry name" value="Zeta_carotene_desat/Oxidored"/>
</dbReference>
<evidence type="ECO:0000259" key="2">
    <source>
        <dbReference type="Pfam" id="PF01593"/>
    </source>
</evidence>
<dbReference type="InterPro" id="IPR002937">
    <property type="entry name" value="Amino_oxidase"/>
</dbReference>
<dbReference type="RefSeq" id="WP_184479201.1">
    <property type="nucleotide sequence ID" value="NZ_JACHIV010000001.1"/>
</dbReference>
<dbReference type="Gene3D" id="3.50.50.60">
    <property type="entry name" value="FAD/NAD(P)-binding domain"/>
    <property type="match status" value="1"/>
</dbReference>
<dbReference type="EMBL" id="JACHIV010000001">
    <property type="protein sequence ID" value="MBB5069520.1"/>
    <property type="molecule type" value="Genomic_DNA"/>
</dbReference>